<evidence type="ECO:0000256" key="3">
    <source>
        <dbReference type="ARBA" id="ARBA00022475"/>
    </source>
</evidence>
<evidence type="ECO:0000256" key="1">
    <source>
        <dbReference type="ARBA" id="ARBA00004651"/>
    </source>
</evidence>
<comment type="similarity">
    <text evidence="2 7">Belongs to the UPF0114 family.</text>
</comment>
<feature type="transmembrane region" description="Helical" evidence="7">
    <location>
        <begin position="34"/>
        <end position="55"/>
    </location>
</feature>
<comment type="subcellular location">
    <subcellularLocation>
        <location evidence="1 7">Cell membrane</location>
        <topology evidence="1 7">Multi-pass membrane protein</topology>
    </subcellularLocation>
</comment>
<feature type="transmembrane region" description="Helical" evidence="7">
    <location>
        <begin position="159"/>
        <end position="179"/>
    </location>
</feature>
<name>W1ISM0_9GAMM</name>
<evidence type="ECO:0000256" key="4">
    <source>
        <dbReference type="ARBA" id="ARBA00022692"/>
    </source>
</evidence>
<proteinExistence type="inferred from homology"/>
<dbReference type="PANTHER" id="PTHR38596:SF1">
    <property type="entry name" value="UPF0114 PROTEIN YQHA"/>
    <property type="match status" value="1"/>
</dbReference>
<protein>
    <recommendedName>
        <fullName evidence="7">UPF0114 protein XSR1_130067</fullName>
    </recommendedName>
</protein>
<dbReference type="GO" id="GO:0005886">
    <property type="term" value="C:plasma membrane"/>
    <property type="evidence" value="ECO:0007669"/>
    <property type="project" value="UniProtKB-SubCell"/>
</dbReference>
<gene>
    <name evidence="8" type="primary">yqhA</name>
    <name evidence="8" type="ORF">XSR1_130067</name>
</gene>
<accession>W1ISM0</accession>
<feature type="transmembrane region" description="Helical" evidence="7">
    <location>
        <begin position="76"/>
        <end position="98"/>
    </location>
</feature>
<evidence type="ECO:0000256" key="6">
    <source>
        <dbReference type="ARBA" id="ARBA00023136"/>
    </source>
</evidence>
<dbReference type="EMBL" id="CBXF010000035">
    <property type="protein sequence ID" value="CDL81467.1"/>
    <property type="molecule type" value="Genomic_DNA"/>
</dbReference>
<dbReference type="HAMAP" id="MF_00143">
    <property type="entry name" value="UPF0114"/>
    <property type="match status" value="1"/>
</dbReference>
<dbReference type="NCBIfam" id="TIGR00645">
    <property type="entry name" value="HI0507"/>
    <property type="match status" value="1"/>
</dbReference>
<comment type="caution">
    <text evidence="8">The sequence shown here is derived from an EMBL/GenBank/DDBJ whole genome shotgun (WGS) entry which is preliminary data.</text>
</comment>
<organism evidence="8 9">
    <name type="scientific">Xenorhabdus szentirmaii DSM 16338</name>
    <dbReference type="NCBI Taxonomy" id="1427518"/>
    <lineage>
        <taxon>Bacteria</taxon>
        <taxon>Pseudomonadati</taxon>
        <taxon>Pseudomonadota</taxon>
        <taxon>Gammaproteobacteria</taxon>
        <taxon>Enterobacterales</taxon>
        <taxon>Morganellaceae</taxon>
        <taxon>Xenorhabdus</taxon>
    </lineage>
</organism>
<dbReference type="InterPro" id="IPR020761">
    <property type="entry name" value="UPF0114_bac"/>
</dbReference>
<dbReference type="AlphaFoldDB" id="W1ISM0"/>
<keyword evidence="6 7" id="KW-0472">Membrane</keyword>
<dbReference type="Proteomes" id="UP000019202">
    <property type="component" value="Unassembled WGS sequence"/>
</dbReference>
<sequence length="187" mass="21513">MYFIAFTLLIYTISLFLSQIRKIMERFLENIMYTSRWLLAPVYFGLSFALLALAIKFFQEILHILPHIFSTTESDLILTLLSLIDMALVGGLLVMVMFSGYENFVSTLDIHENREKLSWLGKVDATTLKNKVAASIVAISSIHLLRVFMDAKNVPDNKLMWYVLIHLTFVLSAFVMGYLDKLTRHSH</sequence>
<evidence type="ECO:0000313" key="9">
    <source>
        <dbReference type="Proteomes" id="UP000019202"/>
    </source>
</evidence>
<keyword evidence="3 7" id="KW-1003">Cell membrane</keyword>
<evidence type="ECO:0000313" key="8">
    <source>
        <dbReference type="EMBL" id="CDL81467.1"/>
    </source>
</evidence>
<reference evidence="8" key="1">
    <citation type="submission" date="2013-11" db="EMBL/GenBank/DDBJ databases">
        <title>Draft genome sequence and annotation of the entomopathogenic bacteria, Xenorhabdus cabanillasi strain JM26 and Xenorhabdus szentirmai strain DSM 16338.</title>
        <authorList>
            <person name="Gualtieri M."/>
            <person name="Ogier J.C."/>
            <person name="Pages S."/>
            <person name="Givaudan A."/>
            <person name="Gaudriault S."/>
        </authorList>
    </citation>
    <scope>NUCLEOTIDE SEQUENCE [LARGE SCALE GENOMIC DNA]</scope>
    <source>
        <strain evidence="8">DSM 16338</strain>
    </source>
</reference>
<evidence type="ECO:0000256" key="2">
    <source>
        <dbReference type="ARBA" id="ARBA00005774"/>
    </source>
</evidence>
<dbReference type="InterPro" id="IPR005134">
    <property type="entry name" value="UPF0114"/>
</dbReference>
<keyword evidence="4 7" id="KW-0812">Transmembrane</keyword>
<dbReference type="Pfam" id="PF03350">
    <property type="entry name" value="UPF0114"/>
    <property type="match status" value="1"/>
</dbReference>
<keyword evidence="9" id="KW-1185">Reference proteome</keyword>
<evidence type="ECO:0000256" key="5">
    <source>
        <dbReference type="ARBA" id="ARBA00022989"/>
    </source>
</evidence>
<dbReference type="PANTHER" id="PTHR38596">
    <property type="entry name" value="UPF0114 PROTEIN YQHA"/>
    <property type="match status" value="1"/>
</dbReference>
<evidence type="ECO:0000256" key="7">
    <source>
        <dbReference type="HAMAP-Rule" id="MF_00143"/>
    </source>
</evidence>
<keyword evidence="5 7" id="KW-1133">Transmembrane helix</keyword>